<name>A0A5C0E361_9BACT</name>
<organism evidence="1">
    <name type="scientific">Aliarcobacter cryaerophilus</name>
    <dbReference type="NCBI Taxonomy" id="28198"/>
    <lineage>
        <taxon>Bacteria</taxon>
        <taxon>Pseudomonadati</taxon>
        <taxon>Campylobacterota</taxon>
        <taxon>Epsilonproteobacteria</taxon>
        <taxon>Campylobacterales</taxon>
        <taxon>Arcobacteraceae</taxon>
        <taxon>Aliarcobacter</taxon>
    </lineage>
</organism>
<proteinExistence type="predicted"/>
<accession>A0A5C0E361</accession>
<gene>
    <name evidence="1" type="ORF">pM830MA_0046</name>
</gene>
<dbReference type="EMBL" id="MK715471">
    <property type="protein sequence ID" value="QEI46236.1"/>
    <property type="molecule type" value="Genomic_DNA"/>
</dbReference>
<geneLocation type="plasmid" evidence="1">
    <name>pM830MA</name>
</geneLocation>
<keyword evidence="1" id="KW-0614">Plasmid</keyword>
<reference evidence="1" key="1">
    <citation type="journal article" date="2019" name="Front. Microbiol.">
        <title>Arcobacter cryaerophilus Isolated From New Zealand Mussels Harbor a Putative Virulence Plasmid.</title>
        <authorList>
            <person name="On S.L.W."/>
            <person name="Althaus D."/>
            <person name="Miller W.G."/>
            <person name="Lizamore D."/>
            <person name="Wong S.G.L."/>
            <person name="Mathai A.J."/>
            <person name="Chelikani V."/>
            <person name="Carter G.P."/>
        </authorList>
    </citation>
    <scope>NUCLEOTIDE SEQUENCE</scope>
    <source>
        <strain evidence="1">M830MA</strain>
        <plasmid evidence="1">pM830MA</plasmid>
    </source>
</reference>
<evidence type="ECO:0000313" key="1">
    <source>
        <dbReference type="EMBL" id="QEI46236.1"/>
    </source>
</evidence>
<protein>
    <submittedName>
        <fullName evidence="1">Uncharacterized protein</fullName>
    </submittedName>
</protein>
<dbReference type="AlphaFoldDB" id="A0A5C0E361"/>
<sequence length="43" mass="4802">MSTKEMDCIICGKTASIKENILDVNKNDFLIVSIVVSFMSLIH</sequence>